<sequence length="154" mass="18277">MSCRKYEMSKKGEVENMHVRTVLIDKERVQMLNPIFFELLNSEEFTTASSDTNSDREFLTQAFDVYDFGVIMWTKSTIDIPEAYIKLYQRCCEQNLTKRPSIKAICDQLEIMLQERSFNFSSYGNVRKGHWCDKLVIMKDIFKEFINYKQIAHL</sequence>
<organism evidence="1 2">
    <name type="scientific">Gigaspora rosea</name>
    <dbReference type="NCBI Taxonomy" id="44941"/>
    <lineage>
        <taxon>Eukaryota</taxon>
        <taxon>Fungi</taxon>
        <taxon>Fungi incertae sedis</taxon>
        <taxon>Mucoromycota</taxon>
        <taxon>Glomeromycotina</taxon>
        <taxon>Glomeromycetes</taxon>
        <taxon>Diversisporales</taxon>
        <taxon>Gigasporaceae</taxon>
        <taxon>Gigaspora</taxon>
    </lineage>
</organism>
<dbReference type="InterPro" id="IPR011009">
    <property type="entry name" value="Kinase-like_dom_sf"/>
</dbReference>
<evidence type="ECO:0000313" key="1">
    <source>
        <dbReference type="EMBL" id="RIB26928.1"/>
    </source>
</evidence>
<dbReference type="Proteomes" id="UP000266673">
    <property type="component" value="Unassembled WGS sequence"/>
</dbReference>
<comment type="caution">
    <text evidence="1">The sequence shown here is derived from an EMBL/GenBank/DDBJ whole genome shotgun (WGS) entry which is preliminary data.</text>
</comment>
<accession>A0A397VYB6</accession>
<dbReference type="SUPFAM" id="SSF56112">
    <property type="entry name" value="Protein kinase-like (PK-like)"/>
    <property type="match status" value="1"/>
</dbReference>
<dbReference type="OrthoDB" id="10479330at2759"/>
<reference evidence="1 2" key="1">
    <citation type="submission" date="2018-06" db="EMBL/GenBank/DDBJ databases">
        <title>Comparative genomics reveals the genomic features of Rhizophagus irregularis, R. cerebriforme, R. diaphanum and Gigaspora rosea, and their symbiotic lifestyle signature.</title>
        <authorList>
            <person name="Morin E."/>
            <person name="San Clemente H."/>
            <person name="Chen E.C.H."/>
            <person name="De La Providencia I."/>
            <person name="Hainaut M."/>
            <person name="Kuo A."/>
            <person name="Kohler A."/>
            <person name="Murat C."/>
            <person name="Tang N."/>
            <person name="Roy S."/>
            <person name="Loubradou J."/>
            <person name="Henrissat B."/>
            <person name="Grigoriev I.V."/>
            <person name="Corradi N."/>
            <person name="Roux C."/>
            <person name="Martin F.M."/>
        </authorList>
    </citation>
    <scope>NUCLEOTIDE SEQUENCE [LARGE SCALE GENOMIC DNA]</scope>
    <source>
        <strain evidence="1 2">DAOM 194757</strain>
    </source>
</reference>
<protein>
    <recommendedName>
        <fullName evidence="3">Protein kinase domain-containing protein</fullName>
    </recommendedName>
</protein>
<evidence type="ECO:0008006" key="3">
    <source>
        <dbReference type="Google" id="ProtNLM"/>
    </source>
</evidence>
<gene>
    <name evidence="1" type="ORF">C2G38_2161985</name>
</gene>
<dbReference type="Gene3D" id="1.10.510.10">
    <property type="entry name" value="Transferase(Phosphotransferase) domain 1"/>
    <property type="match status" value="1"/>
</dbReference>
<keyword evidence="2" id="KW-1185">Reference proteome</keyword>
<proteinExistence type="predicted"/>
<dbReference type="AlphaFoldDB" id="A0A397VYB6"/>
<name>A0A397VYB6_9GLOM</name>
<evidence type="ECO:0000313" key="2">
    <source>
        <dbReference type="Proteomes" id="UP000266673"/>
    </source>
</evidence>
<dbReference type="EMBL" id="QKWP01000117">
    <property type="protein sequence ID" value="RIB26928.1"/>
    <property type="molecule type" value="Genomic_DNA"/>
</dbReference>